<feature type="region of interest" description="Disordered" evidence="1">
    <location>
        <begin position="458"/>
        <end position="507"/>
    </location>
</feature>
<feature type="compositionally biased region" description="Basic and acidic residues" evidence="1">
    <location>
        <begin position="462"/>
        <end position="485"/>
    </location>
</feature>
<reference evidence="2" key="1">
    <citation type="submission" date="2022-01" db="EMBL/GenBank/DDBJ databases">
        <authorList>
            <person name="King R."/>
        </authorList>
    </citation>
    <scope>NUCLEOTIDE SEQUENCE</scope>
</reference>
<dbReference type="EMBL" id="OU892277">
    <property type="protein sequence ID" value="CAG9760181.1"/>
    <property type="molecule type" value="Genomic_DNA"/>
</dbReference>
<dbReference type="Proteomes" id="UP001152799">
    <property type="component" value="Chromosome 1"/>
</dbReference>
<keyword evidence="3" id="KW-1185">Reference proteome</keyword>
<proteinExistence type="predicted"/>
<organism evidence="2 3">
    <name type="scientific">Ceutorhynchus assimilis</name>
    <name type="common">cabbage seed weevil</name>
    <dbReference type="NCBI Taxonomy" id="467358"/>
    <lineage>
        <taxon>Eukaryota</taxon>
        <taxon>Metazoa</taxon>
        <taxon>Ecdysozoa</taxon>
        <taxon>Arthropoda</taxon>
        <taxon>Hexapoda</taxon>
        <taxon>Insecta</taxon>
        <taxon>Pterygota</taxon>
        <taxon>Neoptera</taxon>
        <taxon>Endopterygota</taxon>
        <taxon>Coleoptera</taxon>
        <taxon>Polyphaga</taxon>
        <taxon>Cucujiformia</taxon>
        <taxon>Curculionidae</taxon>
        <taxon>Ceutorhynchinae</taxon>
        <taxon>Ceutorhynchus</taxon>
    </lineage>
</organism>
<gene>
    <name evidence="2" type="ORF">CEUTPL_LOCUS917</name>
</gene>
<accession>A0A9N9MBH8</accession>
<evidence type="ECO:0000313" key="2">
    <source>
        <dbReference type="EMBL" id="CAG9760181.1"/>
    </source>
</evidence>
<dbReference type="Gene3D" id="3.90.70.80">
    <property type="match status" value="1"/>
</dbReference>
<protein>
    <recommendedName>
        <fullName evidence="4">DUF659 domain-containing protein</fullName>
    </recommendedName>
</protein>
<name>A0A9N9MBH8_9CUCU</name>
<evidence type="ECO:0000313" key="3">
    <source>
        <dbReference type="Proteomes" id="UP001152799"/>
    </source>
</evidence>
<dbReference type="AlphaFoldDB" id="A0A9N9MBH8"/>
<dbReference type="CDD" id="cd22744">
    <property type="entry name" value="OTU"/>
    <property type="match status" value="1"/>
</dbReference>
<dbReference type="OrthoDB" id="6672003at2759"/>
<evidence type="ECO:0008006" key="4">
    <source>
        <dbReference type="Google" id="ProtNLM"/>
    </source>
</evidence>
<sequence length="507" mass="57312">MPRRPGSGRKRTPVACLFKDTVPKGKTAQVMCTFCSKELSKSEKKNIKNKPMEINAEAEANITSASASTFSSVLSCSSAPRSTSTHSNKQQILSFVDKITSDQLKANELLAREISASGAPLAMEENSHWLNYFKFIRPSLKIPSRYEISEPLLQREYNNVHASVEEQIAAADSVALMCDGWCNIRNESINYFVVTTPAPLLYKSLPTGKESYTAENIAKEIDTVILRDWHAKSFWTAAIQFIESDKPRISKVVGIFKKLEEHFKEVLPTSPILKKEEQDVAKIIADRKQFAVCDVHKICNLLVPSIRGSDLTPTEQTDAIEHIFEAAKRIPATSLYLYGNQEKHEQLQEEALKYIQQNWTELQQYIFTNDDSLKDLNRYMNYMKKTSTYATSLEALGLSETKNVFYVYHKQQKVTSIKLTIKMISTIINKKEHRNSIHLLLAGRQDAGHFELLTPQEAQNRFGEKSLPEGRRGVSESDAGHDMDITRSVGYSRGSLSSNKTSRKIRT</sequence>
<evidence type="ECO:0000256" key="1">
    <source>
        <dbReference type="SAM" id="MobiDB-lite"/>
    </source>
</evidence>